<proteinExistence type="predicted"/>
<organism evidence="2 3">
    <name type="scientific">Oceanibacterium hippocampi</name>
    <dbReference type="NCBI Taxonomy" id="745714"/>
    <lineage>
        <taxon>Bacteria</taxon>
        <taxon>Pseudomonadati</taxon>
        <taxon>Pseudomonadota</taxon>
        <taxon>Alphaproteobacteria</taxon>
        <taxon>Sneathiellales</taxon>
        <taxon>Sneathiellaceae</taxon>
        <taxon>Oceanibacterium</taxon>
    </lineage>
</organism>
<evidence type="ECO:0000313" key="3">
    <source>
        <dbReference type="Proteomes" id="UP000193200"/>
    </source>
</evidence>
<keyword evidence="1" id="KW-0732">Signal</keyword>
<dbReference type="PANTHER" id="PTHR42941:SF1">
    <property type="entry name" value="SLL1037 PROTEIN"/>
    <property type="match status" value="1"/>
</dbReference>
<evidence type="ECO:0000256" key="1">
    <source>
        <dbReference type="SAM" id="SignalP"/>
    </source>
</evidence>
<sequence>MQITARALVRKMATLTLAGLSLIAVTGGSAAQTTVDHLTAPAGIGEYEWALGIGRILEKNSEILRSKPQPTQGYVYNLRFAIGADQRQNLVFNTDPISPWLASTKQSPFKDGLGTLEIRALMNATWPIWMLATADPDINTPEDLVGHTVALGPKAGTATVMAEETLKALGIFDKVNLQYLSFGDIFSGLQDGTIDVGLVLSWYNAADKKVGVVPGILNLEQTGRNFHIVPWTEEALRKTHDERGVPYHILKIPAGTLPIQDGDVTLYANPDFVAVDATFPEDLAYEFVRQTLAHLKEINAAGGLGVLFTPAFLPYGLTEKLHPGAARAYREAGLIQ</sequence>
<dbReference type="NCBIfam" id="TIGR02122">
    <property type="entry name" value="TRAP_TAXI"/>
    <property type="match status" value="1"/>
</dbReference>
<feature type="signal peptide" evidence="1">
    <location>
        <begin position="1"/>
        <end position="30"/>
    </location>
</feature>
<name>A0A1Y5TWT5_9PROT</name>
<dbReference type="InParanoid" id="A0A1Y5TWT5"/>
<feature type="chain" id="PRO_5012554398" description="NMT1/THI5 like protein" evidence="1">
    <location>
        <begin position="31"/>
        <end position="336"/>
    </location>
</feature>
<keyword evidence="3" id="KW-1185">Reference proteome</keyword>
<gene>
    <name evidence="2" type="ORF">OCH7691_03906</name>
</gene>
<reference evidence="2 3" key="1">
    <citation type="submission" date="2017-03" db="EMBL/GenBank/DDBJ databases">
        <authorList>
            <person name="Afonso C.L."/>
            <person name="Miller P.J."/>
            <person name="Scott M.A."/>
            <person name="Spackman E."/>
            <person name="Goraichik I."/>
            <person name="Dimitrov K.M."/>
            <person name="Suarez D.L."/>
            <person name="Swayne D.E."/>
        </authorList>
    </citation>
    <scope>NUCLEOTIDE SEQUENCE [LARGE SCALE GENOMIC DNA]</scope>
    <source>
        <strain evidence="2 3">CECT 7691</strain>
    </source>
</reference>
<dbReference type="SUPFAM" id="SSF53850">
    <property type="entry name" value="Periplasmic binding protein-like II"/>
    <property type="match status" value="1"/>
</dbReference>
<dbReference type="AlphaFoldDB" id="A0A1Y5TWT5"/>
<accession>A0A1Y5TWT5</accession>
<dbReference type="InterPro" id="IPR011852">
    <property type="entry name" value="TRAP_TAXI"/>
</dbReference>
<dbReference type="PANTHER" id="PTHR42941">
    <property type="entry name" value="SLL1037 PROTEIN"/>
    <property type="match status" value="1"/>
</dbReference>
<dbReference type="Proteomes" id="UP000193200">
    <property type="component" value="Unassembled WGS sequence"/>
</dbReference>
<evidence type="ECO:0008006" key="4">
    <source>
        <dbReference type="Google" id="ProtNLM"/>
    </source>
</evidence>
<dbReference type="OrthoDB" id="9776669at2"/>
<dbReference type="EMBL" id="FWFR01000004">
    <property type="protein sequence ID" value="SLN75627.1"/>
    <property type="molecule type" value="Genomic_DNA"/>
</dbReference>
<dbReference type="Gene3D" id="3.40.190.10">
    <property type="entry name" value="Periplasmic binding protein-like II"/>
    <property type="match status" value="2"/>
</dbReference>
<evidence type="ECO:0000313" key="2">
    <source>
        <dbReference type="EMBL" id="SLN75627.1"/>
    </source>
</evidence>
<protein>
    <recommendedName>
        <fullName evidence="4">NMT1/THI5 like protein</fullName>
    </recommendedName>
</protein>
<dbReference type="Pfam" id="PF16868">
    <property type="entry name" value="NMT1_3"/>
    <property type="match status" value="1"/>
</dbReference>